<evidence type="ECO:0000256" key="1">
    <source>
        <dbReference type="SAM" id="MobiDB-lite"/>
    </source>
</evidence>
<dbReference type="EMBL" id="LT984809">
    <property type="protein sequence ID" value="SPD48862.1"/>
    <property type="molecule type" value="Genomic_DNA"/>
</dbReference>
<name>A0A375HAS3_9BURK</name>
<sequence>MRLAEYKVPSDQRRTSYAGGQFQGPSPGNLPANGIVVAANGGSDYFYVPSHDSSTIKNLVKFLRQREEYGAIFIDNRYGFLPGTLPMSRSTLRMHSGKITSNLTW</sequence>
<organism evidence="2">
    <name type="scientific">Cupriavidus taiwanensis</name>
    <dbReference type="NCBI Taxonomy" id="164546"/>
    <lineage>
        <taxon>Bacteria</taxon>
        <taxon>Pseudomonadati</taxon>
        <taxon>Pseudomonadota</taxon>
        <taxon>Betaproteobacteria</taxon>
        <taxon>Burkholderiales</taxon>
        <taxon>Burkholderiaceae</taxon>
        <taxon>Cupriavidus</taxon>
    </lineage>
</organism>
<reference evidence="2" key="1">
    <citation type="submission" date="2018-01" db="EMBL/GenBank/DDBJ databases">
        <authorList>
            <person name="Gaut B.S."/>
            <person name="Morton B.R."/>
            <person name="Clegg M.T."/>
            <person name="Duvall M.R."/>
        </authorList>
    </citation>
    <scope>NUCLEOTIDE SEQUENCE</scope>
    <source>
        <strain evidence="2">Cupriavidus taiwanensis STM 8555</strain>
    </source>
</reference>
<protein>
    <submittedName>
        <fullName evidence="2">Uncharacterized protein</fullName>
    </submittedName>
</protein>
<dbReference type="AlphaFoldDB" id="A0A375HAS3"/>
<proteinExistence type="predicted"/>
<feature type="region of interest" description="Disordered" evidence="1">
    <location>
        <begin position="1"/>
        <end position="25"/>
    </location>
</feature>
<gene>
    <name evidence="2" type="ORF">CBM2612_P0207</name>
</gene>
<feature type="compositionally biased region" description="Basic and acidic residues" evidence="1">
    <location>
        <begin position="1"/>
        <end position="14"/>
    </location>
</feature>
<geneLocation type="plasmid" evidence="2">
    <name>I</name>
</geneLocation>
<evidence type="ECO:0000313" key="2">
    <source>
        <dbReference type="EMBL" id="SPD48862.1"/>
    </source>
</evidence>
<accession>A0A375HAS3</accession>
<keyword evidence="2" id="KW-0614">Plasmid</keyword>